<feature type="compositionally biased region" description="Low complexity" evidence="14">
    <location>
        <begin position="588"/>
        <end position="597"/>
    </location>
</feature>
<evidence type="ECO:0000256" key="12">
    <source>
        <dbReference type="ARBA" id="ARBA00033999"/>
    </source>
</evidence>
<evidence type="ECO:0000256" key="2">
    <source>
        <dbReference type="ARBA" id="ARBA00006409"/>
    </source>
</evidence>
<evidence type="ECO:0000256" key="3">
    <source>
        <dbReference type="ARBA" id="ARBA00013149"/>
    </source>
</evidence>
<keyword evidence="5" id="KW-0285">Flavoprotein</keyword>
<feature type="region of interest" description="Disordered" evidence="14">
    <location>
        <begin position="1"/>
        <end position="23"/>
    </location>
</feature>
<keyword evidence="6" id="KW-0227">DNA damage</keyword>
<dbReference type="FunFam" id="1.25.40.80:FF:000004">
    <property type="entry name" value="Deoxyribodipyrimidine photolyase"/>
    <property type="match status" value="1"/>
</dbReference>
<dbReference type="FunFam" id="1.10.579.10:FF:000002">
    <property type="entry name" value="Deoxyribodipyrimidine photolyase"/>
    <property type="match status" value="1"/>
</dbReference>
<evidence type="ECO:0000256" key="9">
    <source>
        <dbReference type="ARBA" id="ARBA00023204"/>
    </source>
</evidence>
<dbReference type="InterPro" id="IPR036134">
    <property type="entry name" value="Crypto/Photolyase_FAD-like_sf"/>
</dbReference>
<accession>A0A835TJA6</accession>
<comment type="similarity">
    <text evidence="2">Belongs to the DNA photolyase class-2 family.</text>
</comment>
<dbReference type="OrthoDB" id="496749at2759"/>
<comment type="caution">
    <text evidence="16">The sequence shown here is derived from an EMBL/GenBank/DDBJ whole genome shotgun (WGS) entry which is preliminary data.</text>
</comment>
<dbReference type="InterPro" id="IPR006050">
    <property type="entry name" value="DNA_photolyase_N"/>
</dbReference>
<evidence type="ECO:0000256" key="1">
    <source>
        <dbReference type="ARBA" id="ARBA00001974"/>
    </source>
</evidence>
<proteinExistence type="inferred from homology"/>
<evidence type="ECO:0000256" key="8">
    <source>
        <dbReference type="ARBA" id="ARBA00023125"/>
    </source>
</evidence>
<dbReference type="GO" id="GO:0000719">
    <property type="term" value="P:photoreactive repair"/>
    <property type="evidence" value="ECO:0007669"/>
    <property type="project" value="TreeGrafter"/>
</dbReference>
<keyword evidence="17" id="KW-1185">Reference proteome</keyword>
<dbReference type="Gene3D" id="1.25.40.80">
    <property type="match status" value="1"/>
</dbReference>
<dbReference type="GO" id="GO:0009650">
    <property type="term" value="P:UV protection"/>
    <property type="evidence" value="ECO:0007669"/>
    <property type="project" value="UniProtKB-ARBA"/>
</dbReference>
<dbReference type="AlphaFoldDB" id="A0A835TJA6"/>
<reference evidence="16" key="1">
    <citation type="journal article" date="2020" name="bioRxiv">
        <title>Comparative genomics of Chlamydomonas.</title>
        <authorList>
            <person name="Craig R.J."/>
            <person name="Hasan A.R."/>
            <person name="Ness R.W."/>
            <person name="Keightley P.D."/>
        </authorList>
    </citation>
    <scope>NUCLEOTIDE SEQUENCE</scope>
    <source>
        <strain evidence="16">SAG 7.73</strain>
    </source>
</reference>
<evidence type="ECO:0000256" key="10">
    <source>
        <dbReference type="ARBA" id="ARBA00023239"/>
    </source>
</evidence>
<dbReference type="InterPro" id="IPR014729">
    <property type="entry name" value="Rossmann-like_a/b/a_fold"/>
</dbReference>
<dbReference type="GO" id="GO:0003677">
    <property type="term" value="F:DNA binding"/>
    <property type="evidence" value="ECO:0007669"/>
    <property type="project" value="UniProtKB-KW"/>
</dbReference>
<feature type="region of interest" description="Disordered" evidence="14">
    <location>
        <begin position="561"/>
        <end position="604"/>
    </location>
</feature>
<evidence type="ECO:0000259" key="15">
    <source>
        <dbReference type="PROSITE" id="PS51645"/>
    </source>
</evidence>
<evidence type="ECO:0000256" key="11">
    <source>
        <dbReference type="ARBA" id="ARBA00031671"/>
    </source>
</evidence>
<dbReference type="InterPro" id="IPR052219">
    <property type="entry name" value="Photolyase_Class-2"/>
</dbReference>
<dbReference type="NCBIfam" id="TIGR00591">
    <property type="entry name" value="phr2"/>
    <property type="match status" value="1"/>
</dbReference>
<dbReference type="PROSITE" id="PS01084">
    <property type="entry name" value="DNA_PHOTOLYASES_2_2"/>
    <property type="match status" value="1"/>
</dbReference>
<dbReference type="PANTHER" id="PTHR10211">
    <property type="entry name" value="DEOXYRIBODIPYRIMIDINE PHOTOLYASE"/>
    <property type="match status" value="1"/>
</dbReference>
<evidence type="ECO:0000313" key="16">
    <source>
        <dbReference type="EMBL" id="KAG2438770.1"/>
    </source>
</evidence>
<dbReference type="PROSITE" id="PS51645">
    <property type="entry name" value="PHR_CRY_ALPHA_BETA"/>
    <property type="match status" value="1"/>
</dbReference>
<evidence type="ECO:0000256" key="5">
    <source>
        <dbReference type="ARBA" id="ARBA00022630"/>
    </source>
</evidence>
<protein>
    <recommendedName>
        <fullName evidence="4">Deoxyribodipyrimidine photo-lyase</fullName>
        <ecNumber evidence="3">4.1.99.3</ecNumber>
    </recommendedName>
    <alternativeName>
        <fullName evidence="11">DNA photolyase</fullName>
    </alternativeName>
</protein>
<evidence type="ECO:0000256" key="6">
    <source>
        <dbReference type="ARBA" id="ARBA00022763"/>
    </source>
</evidence>
<feature type="domain" description="Photolyase/cryptochrome alpha/beta" evidence="15">
    <location>
        <begin position="68"/>
        <end position="201"/>
    </location>
</feature>
<keyword evidence="8" id="KW-0238">DNA-binding</keyword>
<dbReference type="SUPFAM" id="SSF48173">
    <property type="entry name" value="Cryptochrome/photolyase FAD-binding domain"/>
    <property type="match status" value="1"/>
</dbReference>
<dbReference type="EMBL" id="JAEHOC010000009">
    <property type="protein sequence ID" value="KAG2438770.1"/>
    <property type="molecule type" value="Genomic_DNA"/>
</dbReference>
<dbReference type="InterPro" id="IPR036155">
    <property type="entry name" value="Crypto/Photolyase_N_sf"/>
</dbReference>
<comment type="function">
    <text evidence="13">Involved in repair of UV radiation-induced DNA damage. Catalyzes the light-dependent monomerization (300-600 nm) of cyclobutylpyrimidine dimers (CPDs), which are formed between adjacent bases on the same DNA strand upon exposure to ultraviolet radiation. Required for plant survival in the presence of UV-B light. Not involved in the repair of (6-4) photoproducts.</text>
</comment>
<evidence type="ECO:0000256" key="13">
    <source>
        <dbReference type="ARBA" id="ARBA00055119"/>
    </source>
</evidence>
<keyword evidence="7" id="KW-0274">FAD</keyword>
<dbReference type="Proteomes" id="UP000650467">
    <property type="component" value="Unassembled WGS sequence"/>
</dbReference>
<organism evidence="16 17">
    <name type="scientific">Chlamydomonas incerta</name>
    <dbReference type="NCBI Taxonomy" id="51695"/>
    <lineage>
        <taxon>Eukaryota</taxon>
        <taxon>Viridiplantae</taxon>
        <taxon>Chlorophyta</taxon>
        <taxon>core chlorophytes</taxon>
        <taxon>Chlorophyceae</taxon>
        <taxon>CS clade</taxon>
        <taxon>Chlamydomonadales</taxon>
        <taxon>Chlamydomonadaceae</taxon>
        <taxon>Chlamydomonas</taxon>
    </lineage>
</organism>
<comment type="catalytic activity">
    <reaction evidence="12">
        <text>cyclobutadipyrimidine (in DNA) = 2 pyrimidine residues (in DNA).</text>
        <dbReference type="EC" id="4.1.99.3"/>
    </reaction>
</comment>
<feature type="compositionally biased region" description="Low complexity" evidence="14">
    <location>
        <begin position="9"/>
        <end position="23"/>
    </location>
</feature>
<gene>
    <name evidence="16" type="ORF">HXX76_005312</name>
</gene>
<dbReference type="SUPFAM" id="SSF52425">
    <property type="entry name" value="Cryptochrome/photolyase, N-terminal domain"/>
    <property type="match status" value="1"/>
</dbReference>
<evidence type="ECO:0000256" key="14">
    <source>
        <dbReference type="SAM" id="MobiDB-lite"/>
    </source>
</evidence>
<dbReference type="FunFam" id="3.40.50.620:FF:000110">
    <property type="entry name" value="Deoxyribodipyrimidine photolyase"/>
    <property type="match status" value="1"/>
</dbReference>
<sequence>MSSKRKATEAPAAGEDGAAGPSSKKQAAAAAAAAVVAAAGAGSAAAAGGALVNPKRVRVLKPGSIGKGPVVYWMSRDQRLQDNWALLHAIEKAQGEAGSGQVAVAFNLVPAFLGAGARQFGFMLRGLRQLAPKLEARGIKFYLLQGDPAETLPALVSGLGAGLLVTDYSPLRLGRTWREQVCSALGSVPVHEVDAHNVVPVWVASEKREVGARTLRPKIHKALPEFLREFPAVPTLPAWTPAVAPAPVDWEALLAEVLSRGADVPEVDWCTPGEDAALEALTGPRGFLSPSRLSLYDTKRNDPATPAALSNLSPYLHFGQLAPQRAALEAAKHRTKYKAAVESYLEELVVRRELADNFCHYCATYDSLAAAAEWARESLDKHRVDKREFLYSRDQLEAGATHDELWNAAQLEMAHRGKMHGFMRMYWAKKILEWTTGPEQAIEWAIYLNDRYELDGRDPGGYTGVLWSMAGVHDMGWAERAVFGKIRYMNYNGCKRKFDIKAYVAYVSKAVAEAKAKGRAAKLPSAAVAAVAASAAGPSSGAAAAPAARAKVEPKAAKAAAAGAAAKAKSPKVEKAAAAGAKRKAAKPAKAASSSSSEGGSDDE</sequence>
<evidence type="ECO:0000256" key="4">
    <source>
        <dbReference type="ARBA" id="ARBA00014046"/>
    </source>
</evidence>
<evidence type="ECO:0000313" key="17">
    <source>
        <dbReference type="Proteomes" id="UP000650467"/>
    </source>
</evidence>
<dbReference type="Gene3D" id="3.40.50.620">
    <property type="entry name" value="HUPs"/>
    <property type="match status" value="1"/>
</dbReference>
<dbReference type="InterPro" id="IPR008148">
    <property type="entry name" value="DNA_photolyase_2"/>
</dbReference>
<dbReference type="PANTHER" id="PTHR10211:SF0">
    <property type="entry name" value="DEOXYRIBODIPYRIMIDINE PHOTO-LYASE"/>
    <property type="match status" value="1"/>
</dbReference>
<dbReference type="Gene3D" id="1.10.579.10">
    <property type="entry name" value="DNA Cyclobutane Dipyrimidine Photolyase, subunit A, domain 3"/>
    <property type="match status" value="1"/>
</dbReference>
<dbReference type="InterPro" id="IPR032673">
    <property type="entry name" value="DNA_photolyase_2_CS"/>
</dbReference>
<name>A0A835TJA6_CHLIN</name>
<keyword evidence="9" id="KW-0234">DNA repair</keyword>
<keyword evidence="10" id="KW-0456">Lyase</keyword>
<dbReference type="GO" id="GO:0003904">
    <property type="term" value="F:deoxyribodipyrimidine photo-lyase activity"/>
    <property type="evidence" value="ECO:0007669"/>
    <property type="project" value="UniProtKB-EC"/>
</dbReference>
<dbReference type="Pfam" id="PF00875">
    <property type="entry name" value="DNA_photolyase"/>
    <property type="match status" value="1"/>
</dbReference>
<evidence type="ECO:0000256" key="7">
    <source>
        <dbReference type="ARBA" id="ARBA00022827"/>
    </source>
</evidence>
<dbReference type="EC" id="4.1.99.3" evidence="3"/>
<comment type="cofactor">
    <cofactor evidence="1">
        <name>FAD</name>
        <dbReference type="ChEBI" id="CHEBI:57692"/>
    </cofactor>
</comment>